<evidence type="ECO:0000313" key="2">
    <source>
        <dbReference type="EMBL" id="TFF38511.1"/>
    </source>
</evidence>
<sequence length="275" mass="31324">MLLKSAPWKLFSVFLLFALNSFAQTDKSKFGINADANRPICIQFGITGGTSIQKFAGLTSQVSYVNTQILSEDYFNDQYSLDQKLKNGAHYGVFFNIIAKAPVSFYVEASSSAQESDLVFVNREKDFGYDMQFKYNYLNFIATMRYYPLINYDHEVFKGIYIGFGYLFGKNTAPDSIVYKSNGAGYLPAFGTDLVQQQQLRNVLKGRNDQGPVFELGYKVPYVPLEVGVRYHWGTKDIIAVAPNPYNFIEKQNQIHIIQLSLKFDIVPLFRPYNP</sequence>
<organism evidence="2 3">
    <name type="scientific">Mucilaginibacter psychrotolerans</name>
    <dbReference type="NCBI Taxonomy" id="1524096"/>
    <lineage>
        <taxon>Bacteria</taxon>
        <taxon>Pseudomonadati</taxon>
        <taxon>Bacteroidota</taxon>
        <taxon>Sphingobacteriia</taxon>
        <taxon>Sphingobacteriales</taxon>
        <taxon>Sphingobacteriaceae</taxon>
        <taxon>Mucilaginibacter</taxon>
    </lineage>
</organism>
<comment type="caution">
    <text evidence="2">The sequence shown here is derived from an EMBL/GenBank/DDBJ whole genome shotgun (WGS) entry which is preliminary data.</text>
</comment>
<evidence type="ECO:0000256" key="1">
    <source>
        <dbReference type="SAM" id="SignalP"/>
    </source>
</evidence>
<evidence type="ECO:0008006" key="4">
    <source>
        <dbReference type="Google" id="ProtNLM"/>
    </source>
</evidence>
<gene>
    <name evidence="2" type="ORF">E2R66_08570</name>
</gene>
<name>A0A4Y8SIK3_9SPHI</name>
<feature type="signal peptide" evidence="1">
    <location>
        <begin position="1"/>
        <end position="23"/>
    </location>
</feature>
<reference evidence="2 3" key="1">
    <citation type="journal article" date="2017" name="Int. J. Syst. Evol. Microbiol.">
        <title>Mucilaginibacterpsychrotolerans sp. nov., isolated from peatlands.</title>
        <authorList>
            <person name="Deng Y."/>
            <person name="Shen L."/>
            <person name="Xu B."/>
            <person name="Liu Y."/>
            <person name="Gu Z."/>
            <person name="Liu H."/>
            <person name="Zhou Y."/>
        </authorList>
    </citation>
    <scope>NUCLEOTIDE SEQUENCE [LARGE SCALE GENOMIC DNA]</scope>
    <source>
        <strain evidence="2 3">NH7-4</strain>
    </source>
</reference>
<keyword evidence="1" id="KW-0732">Signal</keyword>
<dbReference type="OrthoDB" id="1160354at2"/>
<proteinExistence type="predicted"/>
<dbReference type="RefSeq" id="WP_133228753.1">
    <property type="nucleotide sequence ID" value="NZ_SOZE01000006.1"/>
</dbReference>
<feature type="chain" id="PRO_5021288765" description="Outer membrane protein beta-barrel domain-containing protein" evidence="1">
    <location>
        <begin position="24"/>
        <end position="275"/>
    </location>
</feature>
<evidence type="ECO:0000313" key="3">
    <source>
        <dbReference type="Proteomes" id="UP000297540"/>
    </source>
</evidence>
<dbReference type="EMBL" id="SOZE01000006">
    <property type="protein sequence ID" value="TFF38511.1"/>
    <property type="molecule type" value="Genomic_DNA"/>
</dbReference>
<keyword evidence="3" id="KW-1185">Reference proteome</keyword>
<dbReference type="Proteomes" id="UP000297540">
    <property type="component" value="Unassembled WGS sequence"/>
</dbReference>
<protein>
    <recommendedName>
        <fullName evidence="4">Outer membrane protein beta-barrel domain-containing protein</fullName>
    </recommendedName>
</protein>
<accession>A0A4Y8SIK3</accession>
<dbReference type="AlphaFoldDB" id="A0A4Y8SIK3"/>